<dbReference type="GO" id="GO:0005524">
    <property type="term" value="F:ATP binding"/>
    <property type="evidence" value="ECO:0007669"/>
    <property type="project" value="UniProtKB-KW"/>
</dbReference>
<reference evidence="8 9" key="1">
    <citation type="submission" date="2019-03" db="EMBL/GenBank/DDBJ databases">
        <title>Efficiently degradation of phenoxyalkanoic acid herbicides by Cupriavidus oxalaticus strain X32.</title>
        <authorList>
            <person name="Sheng X."/>
        </authorList>
    </citation>
    <scope>NUCLEOTIDE SEQUENCE [LARGE SCALE GENOMIC DNA]</scope>
    <source>
        <strain evidence="8 9">X32</strain>
    </source>
</reference>
<feature type="domain" description="Pyridoxamine kinase/Phosphomethylpyrimidine kinase" evidence="7">
    <location>
        <begin position="30"/>
        <end position="284"/>
    </location>
</feature>
<keyword evidence="5 8" id="KW-0418">Kinase</keyword>
<evidence type="ECO:0000256" key="1">
    <source>
        <dbReference type="ARBA" id="ARBA00004948"/>
    </source>
</evidence>
<dbReference type="PANTHER" id="PTHR20858:SF17">
    <property type="entry name" value="HYDROXYMETHYLPYRIMIDINE_PHOSPHOMETHYLPYRIMIDINE KINASE THI20-RELATED"/>
    <property type="match status" value="1"/>
</dbReference>
<dbReference type="InterPro" id="IPR004399">
    <property type="entry name" value="HMP/HMP-P_kinase_dom"/>
</dbReference>
<dbReference type="SUPFAM" id="SSF53613">
    <property type="entry name" value="Ribokinase-like"/>
    <property type="match status" value="1"/>
</dbReference>
<dbReference type="GO" id="GO:0009229">
    <property type="term" value="P:thiamine diphosphate biosynthetic process"/>
    <property type="evidence" value="ECO:0007669"/>
    <property type="project" value="UniProtKB-UniPathway"/>
</dbReference>
<dbReference type="Pfam" id="PF08543">
    <property type="entry name" value="Phos_pyr_kin"/>
    <property type="match status" value="1"/>
</dbReference>
<dbReference type="GO" id="GO:0005829">
    <property type="term" value="C:cytosol"/>
    <property type="evidence" value="ECO:0007669"/>
    <property type="project" value="TreeGrafter"/>
</dbReference>
<evidence type="ECO:0000256" key="2">
    <source>
        <dbReference type="ARBA" id="ARBA00012135"/>
    </source>
</evidence>
<dbReference type="EC" id="2.7.1.49" evidence="2"/>
<dbReference type="NCBIfam" id="TIGR00097">
    <property type="entry name" value="HMP-P_kinase"/>
    <property type="match status" value="1"/>
</dbReference>
<accession>A0A4P7LCT3</accession>
<name>A0A4P7LCT3_9BURK</name>
<dbReference type="InterPro" id="IPR013749">
    <property type="entry name" value="PM/HMP-P_kinase-1"/>
</dbReference>
<evidence type="ECO:0000256" key="4">
    <source>
        <dbReference type="ARBA" id="ARBA00022741"/>
    </source>
</evidence>
<evidence type="ECO:0000256" key="5">
    <source>
        <dbReference type="ARBA" id="ARBA00022777"/>
    </source>
</evidence>
<dbReference type="UniPathway" id="UPA00060">
    <property type="reaction ID" value="UER00138"/>
</dbReference>
<gene>
    <name evidence="8" type="primary">thiD</name>
    <name evidence="8" type="ORF">E0W60_11795</name>
</gene>
<keyword evidence="4" id="KW-0547">Nucleotide-binding</keyword>
<dbReference type="GO" id="GO:0008902">
    <property type="term" value="F:hydroxymethylpyrimidine kinase activity"/>
    <property type="evidence" value="ECO:0007669"/>
    <property type="project" value="UniProtKB-EC"/>
</dbReference>
<evidence type="ECO:0000256" key="3">
    <source>
        <dbReference type="ARBA" id="ARBA00022679"/>
    </source>
</evidence>
<evidence type="ECO:0000313" key="8">
    <source>
        <dbReference type="EMBL" id="QBY51919.1"/>
    </source>
</evidence>
<evidence type="ECO:0000256" key="6">
    <source>
        <dbReference type="ARBA" id="ARBA00022840"/>
    </source>
</evidence>
<protein>
    <recommendedName>
        <fullName evidence="2">hydroxymethylpyrimidine kinase</fullName>
        <ecNumber evidence="2">2.7.1.49</ecNumber>
    </recommendedName>
</protein>
<keyword evidence="6" id="KW-0067">ATP-binding</keyword>
<sequence length="293" mass="29508">MPGRLAHRPSLISSQMIPTPPRTLTIAGSDSGGGAGIQADLKTFSALGCFGMSAITAITAQNTLGVTGVHAIPADMVAAQIDAVAGDIGVDAAKTGMLGTAAIVEAVAAAADRHGIRKLVVDPVMISTSGATLSDDATTQAMVRLLFPRALLVTPNLPEASYLLGRRIARRADMEQAAADLIAMGCPAVLLKGGHLEDDGAAGIAGGLDDLLMLEDGTVRVFTHPRVDTRNLHGTGCTLAAAIASQLARGDALEDAAGKALDYVAQAIAAGAGLRLGSGNGPLNHAFAPRALG</sequence>
<proteinExistence type="predicted"/>
<evidence type="ECO:0000259" key="7">
    <source>
        <dbReference type="Pfam" id="PF08543"/>
    </source>
</evidence>
<dbReference type="KEGG" id="cox:E0W60_11795"/>
<dbReference type="STRING" id="1349762.GCA_001592245_04884"/>
<keyword evidence="3 8" id="KW-0808">Transferase</keyword>
<comment type="pathway">
    <text evidence="1">Cofactor biosynthesis; thiamine diphosphate biosynthesis.</text>
</comment>
<dbReference type="FunFam" id="3.40.1190.20:FF:000003">
    <property type="entry name" value="Phosphomethylpyrimidine kinase ThiD"/>
    <property type="match status" value="1"/>
</dbReference>
<dbReference type="GO" id="GO:0008972">
    <property type="term" value="F:phosphomethylpyrimidine kinase activity"/>
    <property type="evidence" value="ECO:0007669"/>
    <property type="project" value="InterPro"/>
</dbReference>
<dbReference type="Gene3D" id="3.40.1190.20">
    <property type="match status" value="1"/>
</dbReference>
<dbReference type="GO" id="GO:0009228">
    <property type="term" value="P:thiamine biosynthetic process"/>
    <property type="evidence" value="ECO:0007669"/>
    <property type="project" value="InterPro"/>
</dbReference>
<dbReference type="CDD" id="cd01169">
    <property type="entry name" value="HMPP_kinase"/>
    <property type="match status" value="1"/>
</dbReference>
<dbReference type="EMBL" id="CP038635">
    <property type="protein sequence ID" value="QBY51919.1"/>
    <property type="molecule type" value="Genomic_DNA"/>
</dbReference>
<organism evidence="8 9">
    <name type="scientific">Cupriavidus oxalaticus</name>
    <dbReference type="NCBI Taxonomy" id="96344"/>
    <lineage>
        <taxon>Bacteria</taxon>
        <taxon>Pseudomonadati</taxon>
        <taxon>Pseudomonadota</taxon>
        <taxon>Betaproteobacteria</taxon>
        <taxon>Burkholderiales</taxon>
        <taxon>Burkholderiaceae</taxon>
        <taxon>Cupriavidus</taxon>
    </lineage>
</organism>
<dbReference type="AlphaFoldDB" id="A0A4P7LCT3"/>
<dbReference type="Proteomes" id="UP000295294">
    <property type="component" value="Chromosome 2"/>
</dbReference>
<dbReference type="OrthoDB" id="9810880at2"/>
<evidence type="ECO:0000313" key="9">
    <source>
        <dbReference type="Proteomes" id="UP000295294"/>
    </source>
</evidence>
<dbReference type="InterPro" id="IPR029056">
    <property type="entry name" value="Ribokinase-like"/>
</dbReference>
<dbReference type="PANTHER" id="PTHR20858">
    <property type="entry name" value="PHOSPHOMETHYLPYRIMIDINE KINASE"/>
    <property type="match status" value="1"/>
</dbReference>